<keyword evidence="2" id="KW-0813">Transport</keyword>
<feature type="transmembrane region" description="Helical" evidence="6">
    <location>
        <begin position="282"/>
        <end position="300"/>
    </location>
</feature>
<feature type="domain" description="Major facilitator superfamily (MFS) profile" evidence="7">
    <location>
        <begin position="17"/>
        <end position="395"/>
    </location>
</feature>
<accession>A0A9X3TTR2</accession>
<evidence type="ECO:0000259" key="7">
    <source>
        <dbReference type="PROSITE" id="PS50850"/>
    </source>
</evidence>
<protein>
    <submittedName>
        <fullName evidence="8">MFS transporter</fullName>
    </submittedName>
</protein>
<reference evidence="8" key="1">
    <citation type="submission" date="2022-12" db="EMBL/GenBank/DDBJ databases">
        <title>Draft genome sequence of the thermophilic strain Brevibacillus thermoruber HT42, isolated from Los Humeros, Puebla, Mexico, with biotechnological potential.</title>
        <authorList>
            <person name="Lara Sanchez J."/>
            <person name="Solis Palacios R."/>
            <person name="Bustos Baena A.S."/>
            <person name="Ruz Baez A.E."/>
            <person name="Espinosa Luna G."/>
            <person name="Oliart Ros R.M."/>
        </authorList>
    </citation>
    <scope>NUCLEOTIDE SEQUENCE</scope>
    <source>
        <strain evidence="8">HT42</strain>
    </source>
</reference>
<feature type="transmembrane region" description="Helical" evidence="6">
    <location>
        <begin position="252"/>
        <end position="275"/>
    </location>
</feature>
<dbReference type="Pfam" id="PF07690">
    <property type="entry name" value="MFS_1"/>
    <property type="match status" value="1"/>
</dbReference>
<dbReference type="SUPFAM" id="SSF103473">
    <property type="entry name" value="MFS general substrate transporter"/>
    <property type="match status" value="1"/>
</dbReference>
<dbReference type="CDD" id="cd17339">
    <property type="entry name" value="MFS_NIMT_CynX_like"/>
    <property type="match status" value="1"/>
</dbReference>
<evidence type="ECO:0000256" key="5">
    <source>
        <dbReference type="ARBA" id="ARBA00023136"/>
    </source>
</evidence>
<dbReference type="InterPro" id="IPR052524">
    <property type="entry name" value="MFS_Cyanate_Porter"/>
</dbReference>
<feature type="transmembrane region" description="Helical" evidence="6">
    <location>
        <begin position="12"/>
        <end position="30"/>
    </location>
</feature>
<feature type="transmembrane region" description="Helical" evidence="6">
    <location>
        <begin position="138"/>
        <end position="159"/>
    </location>
</feature>
<feature type="transmembrane region" description="Helical" evidence="6">
    <location>
        <begin position="50"/>
        <end position="73"/>
    </location>
</feature>
<feature type="transmembrane region" description="Helical" evidence="6">
    <location>
        <begin position="108"/>
        <end position="126"/>
    </location>
</feature>
<keyword evidence="4 6" id="KW-1133">Transmembrane helix</keyword>
<keyword evidence="3 6" id="KW-0812">Transmembrane</keyword>
<dbReference type="GO" id="GO:0005886">
    <property type="term" value="C:plasma membrane"/>
    <property type="evidence" value="ECO:0007669"/>
    <property type="project" value="UniProtKB-SubCell"/>
</dbReference>
<dbReference type="AlphaFoldDB" id="A0A9X3TTR2"/>
<dbReference type="EMBL" id="JAPYYP010000023">
    <property type="protein sequence ID" value="MDA5109930.1"/>
    <property type="molecule type" value="Genomic_DNA"/>
</dbReference>
<dbReference type="InterPro" id="IPR011701">
    <property type="entry name" value="MFS"/>
</dbReference>
<dbReference type="PANTHER" id="PTHR23523:SF2">
    <property type="entry name" value="2-NITROIMIDAZOLE TRANSPORTER"/>
    <property type="match status" value="1"/>
</dbReference>
<evidence type="ECO:0000256" key="1">
    <source>
        <dbReference type="ARBA" id="ARBA00004651"/>
    </source>
</evidence>
<evidence type="ECO:0000256" key="3">
    <source>
        <dbReference type="ARBA" id="ARBA00022692"/>
    </source>
</evidence>
<feature type="transmembrane region" description="Helical" evidence="6">
    <location>
        <begin position="372"/>
        <end position="393"/>
    </location>
</feature>
<evidence type="ECO:0000313" key="9">
    <source>
        <dbReference type="Proteomes" id="UP001151071"/>
    </source>
</evidence>
<comment type="caution">
    <text evidence="8">The sequence shown here is derived from an EMBL/GenBank/DDBJ whole genome shotgun (WGS) entry which is preliminary data.</text>
</comment>
<organism evidence="8 9">
    <name type="scientific">Brevibacillus thermoruber</name>
    <dbReference type="NCBI Taxonomy" id="33942"/>
    <lineage>
        <taxon>Bacteria</taxon>
        <taxon>Bacillati</taxon>
        <taxon>Bacillota</taxon>
        <taxon>Bacilli</taxon>
        <taxon>Bacillales</taxon>
        <taxon>Paenibacillaceae</taxon>
        <taxon>Brevibacillus</taxon>
    </lineage>
</organism>
<proteinExistence type="predicted"/>
<evidence type="ECO:0000256" key="4">
    <source>
        <dbReference type="ARBA" id="ARBA00022989"/>
    </source>
</evidence>
<gene>
    <name evidence="8" type="ORF">O3V59_16310</name>
</gene>
<evidence type="ECO:0000313" key="8">
    <source>
        <dbReference type="EMBL" id="MDA5109930.1"/>
    </source>
</evidence>
<dbReference type="InterPro" id="IPR020846">
    <property type="entry name" value="MFS_dom"/>
</dbReference>
<dbReference type="PROSITE" id="PS50850">
    <property type="entry name" value="MFS"/>
    <property type="match status" value="1"/>
</dbReference>
<comment type="subcellular location">
    <subcellularLocation>
        <location evidence="1">Cell membrane</location>
        <topology evidence="1">Multi-pass membrane protein</topology>
    </subcellularLocation>
</comment>
<evidence type="ECO:0000256" key="2">
    <source>
        <dbReference type="ARBA" id="ARBA00022448"/>
    </source>
</evidence>
<dbReference type="Proteomes" id="UP001151071">
    <property type="component" value="Unassembled WGS sequence"/>
</dbReference>
<feature type="transmembrane region" description="Helical" evidence="6">
    <location>
        <begin position="85"/>
        <end position="102"/>
    </location>
</feature>
<dbReference type="InterPro" id="IPR036259">
    <property type="entry name" value="MFS_trans_sf"/>
</dbReference>
<dbReference type="GO" id="GO:0022857">
    <property type="term" value="F:transmembrane transporter activity"/>
    <property type="evidence" value="ECO:0007669"/>
    <property type="project" value="InterPro"/>
</dbReference>
<dbReference type="NCBIfam" id="TIGR00896">
    <property type="entry name" value="CynX"/>
    <property type="match status" value="1"/>
</dbReference>
<feature type="transmembrane region" description="Helical" evidence="6">
    <location>
        <begin position="349"/>
        <end position="366"/>
    </location>
</feature>
<keyword evidence="5 6" id="KW-0472">Membrane</keyword>
<feature type="transmembrane region" description="Helical" evidence="6">
    <location>
        <begin position="221"/>
        <end position="240"/>
    </location>
</feature>
<keyword evidence="9" id="KW-1185">Reference proteome</keyword>
<name>A0A9X3TTR2_9BACL</name>
<sequence length="399" mass="41741">MTNREDIASRPLPTGNILLVAGIILVAFNLRPALTSVGPLIGSIRTDTGLSGGMAGFLTTLPLIAFAVLSPLAPKIAERYGNERTIWAGLCALIVGIVLRSLGGTAALFAGTALIGLGIAICNVLLPGLVKQRFPDKVGLMTSVYTTAMGTFAALASGLSVPLAQALHLGWQGALAGWSLLALIALVVWLPQLRSSGRFARDQGKTSANGRLWRSPMAWQVTVFMGLQSFAFYCTIAWLPEILHHHGMSVSTAGWMLSILQFVSLPATFLAPVLASRLPNQSGMALVIGLFFLAGFGGLLGGGNSLLLFGSLMLLGIGLGASISLALTMIVLRTTNTHQASALSGMSQSFGYLLAAGGPILIGILYDWTRSWTLPLLTLLVVSLLMTIAGIGAGRSKYV</sequence>
<dbReference type="PANTHER" id="PTHR23523">
    <property type="match status" value="1"/>
</dbReference>
<evidence type="ECO:0000256" key="6">
    <source>
        <dbReference type="SAM" id="Phobius"/>
    </source>
</evidence>
<feature type="transmembrane region" description="Helical" evidence="6">
    <location>
        <begin position="171"/>
        <end position="191"/>
    </location>
</feature>
<feature type="transmembrane region" description="Helical" evidence="6">
    <location>
        <begin position="306"/>
        <end position="328"/>
    </location>
</feature>
<dbReference type="InterPro" id="IPR004747">
    <property type="entry name" value="CynX-like"/>
</dbReference>
<dbReference type="RefSeq" id="WP_271140561.1">
    <property type="nucleotide sequence ID" value="NZ_JAPYYP010000023.1"/>
</dbReference>
<dbReference type="Gene3D" id="1.20.1250.20">
    <property type="entry name" value="MFS general substrate transporter like domains"/>
    <property type="match status" value="1"/>
</dbReference>